<dbReference type="Proteomes" id="UP000502260">
    <property type="component" value="Chromosome"/>
</dbReference>
<keyword evidence="3 5" id="KW-0368">Histidine biosynthesis</keyword>
<evidence type="ECO:0000256" key="6">
    <source>
        <dbReference type="RuleBase" id="RU000599"/>
    </source>
</evidence>
<comment type="catalytic activity">
    <reaction evidence="5 6">
        <text>D-erythro-1-(imidazol-4-yl)glycerol 3-phosphate = 3-(imidazol-4-yl)-2-oxopropyl phosphate + H2O</text>
        <dbReference type="Rhea" id="RHEA:11040"/>
        <dbReference type="ChEBI" id="CHEBI:15377"/>
        <dbReference type="ChEBI" id="CHEBI:57766"/>
        <dbReference type="ChEBI" id="CHEBI:58278"/>
        <dbReference type="EC" id="4.2.1.19"/>
    </reaction>
</comment>
<dbReference type="AlphaFoldDB" id="A0A6F8V9U4"/>
<comment type="subcellular location">
    <subcellularLocation>
        <location evidence="5 6">Cytoplasm</location>
    </subcellularLocation>
</comment>
<dbReference type="HAMAP" id="MF_00076">
    <property type="entry name" value="HisB"/>
    <property type="match status" value="1"/>
</dbReference>
<protein>
    <recommendedName>
        <fullName evidence="5 6">Imidazoleglycerol-phosphate dehydratase</fullName>
        <shortName evidence="5">IGPD</shortName>
        <ecNumber evidence="5 6">4.2.1.19</ecNumber>
    </recommendedName>
</protein>
<dbReference type="EC" id="4.2.1.19" evidence="5 6"/>
<evidence type="ECO:0000313" key="7">
    <source>
        <dbReference type="EMBL" id="BCB25535.1"/>
    </source>
</evidence>
<dbReference type="Pfam" id="PF00475">
    <property type="entry name" value="IGPD"/>
    <property type="match status" value="1"/>
</dbReference>
<evidence type="ECO:0000256" key="5">
    <source>
        <dbReference type="HAMAP-Rule" id="MF_00076"/>
    </source>
</evidence>
<dbReference type="NCBIfam" id="NF002111">
    <property type="entry name" value="PRK00951.2-1"/>
    <property type="match status" value="1"/>
</dbReference>
<dbReference type="CDD" id="cd07914">
    <property type="entry name" value="IGPD"/>
    <property type="match status" value="1"/>
</dbReference>
<keyword evidence="5" id="KW-0963">Cytoplasm</keyword>
<evidence type="ECO:0000256" key="3">
    <source>
        <dbReference type="ARBA" id="ARBA00023102"/>
    </source>
</evidence>
<dbReference type="InterPro" id="IPR020565">
    <property type="entry name" value="ImidazoleglycerP_deHydtase_CS"/>
</dbReference>
<dbReference type="PANTHER" id="PTHR23133:SF2">
    <property type="entry name" value="IMIDAZOLEGLYCEROL-PHOSPHATE DEHYDRATASE"/>
    <property type="match status" value="1"/>
</dbReference>
<proteinExistence type="inferred from homology"/>
<dbReference type="InterPro" id="IPR000807">
    <property type="entry name" value="ImidazoleglycerolP_deHydtase"/>
</dbReference>
<comment type="similarity">
    <text evidence="5 6">Belongs to the imidazoleglycerol-phosphate dehydratase family.</text>
</comment>
<dbReference type="PROSITE" id="PS00954">
    <property type="entry name" value="IGP_DEHYDRATASE_1"/>
    <property type="match status" value="1"/>
</dbReference>
<dbReference type="FunFam" id="3.30.230.40:FF:000002">
    <property type="entry name" value="Imidazoleglycerol-phosphate dehydratase"/>
    <property type="match status" value="1"/>
</dbReference>
<name>A0A6F8V9U4_9PROT</name>
<dbReference type="GO" id="GO:0000105">
    <property type="term" value="P:L-histidine biosynthetic process"/>
    <property type="evidence" value="ECO:0007669"/>
    <property type="project" value="UniProtKB-UniRule"/>
</dbReference>
<dbReference type="SUPFAM" id="SSF54211">
    <property type="entry name" value="Ribosomal protein S5 domain 2-like"/>
    <property type="match status" value="2"/>
</dbReference>
<dbReference type="NCBIfam" id="NF002109">
    <property type="entry name" value="PRK00951.1-5"/>
    <property type="match status" value="1"/>
</dbReference>
<accession>A0A6F8V9U4</accession>
<dbReference type="NCBIfam" id="NF002114">
    <property type="entry name" value="PRK00951.2-4"/>
    <property type="match status" value="1"/>
</dbReference>
<dbReference type="UniPathway" id="UPA00031">
    <property type="reaction ID" value="UER00011"/>
</dbReference>
<sequence>MEKISASYLMRTAQVTRNTLETQVSVSLNLDGNGQVKLASGVPFLDHMLDQIARHGLMDLDVSAKGDLHIDAHHTVEDIGITLGQAFAQAIGDKKGVRRYGHAYVPLDEALSRVVLDLSGRPGLVFEVDFTRARIGEFDADLVREFFQGFVNHAGVTLHVDCLRGVNAHHQAETVFKAFGRALRMAVEPDARMAGVMPSTKGSL</sequence>
<dbReference type="NCBIfam" id="NF002106">
    <property type="entry name" value="PRK00951.1-1"/>
    <property type="match status" value="1"/>
</dbReference>
<comment type="pathway">
    <text evidence="1 5 6">Amino-acid biosynthesis; L-histidine biosynthesis; L-histidine from 5-phospho-alpha-D-ribose 1-diphosphate: step 6/9.</text>
</comment>
<keyword evidence="2 5" id="KW-0028">Amino-acid biosynthesis</keyword>
<evidence type="ECO:0000256" key="4">
    <source>
        <dbReference type="ARBA" id="ARBA00023239"/>
    </source>
</evidence>
<dbReference type="Gene3D" id="3.30.230.40">
    <property type="entry name" value="Imidazole glycerol phosphate dehydratase, domain 1"/>
    <property type="match status" value="2"/>
</dbReference>
<dbReference type="KEGG" id="slac:SKTS_04210"/>
<dbReference type="EMBL" id="AP022853">
    <property type="protein sequence ID" value="BCB25535.1"/>
    <property type="molecule type" value="Genomic_DNA"/>
</dbReference>
<organism evidence="7 8">
    <name type="scientific">Sulfurimicrobium lacus</name>
    <dbReference type="NCBI Taxonomy" id="2715678"/>
    <lineage>
        <taxon>Bacteria</taxon>
        <taxon>Pseudomonadati</taxon>
        <taxon>Pseudomonadota</taxon>
        <taxon>Betaproteobacteria</taxon>
        <taxon>Nitrosomonadales</taxon>
        <taxon>Sulfuricellaceae</taxon>
        <taxon>Sulfurimicrobium</taxon>
    </lineage>
</organism>
<evidence type="ECO:0000313" key="8">
    <source>
        <dbReference type="Proteomes" id="UP000502260"/>
    </source>
</evidence>
<keyword evidence="4 5" id="KW-0456">Lyase</keyword>
<reference evidence="8" key="1">
    <citation type="submission" date="2020-03" db="EMBL/GenBank/DDBJ databases">
        <title>Complete genome sequence of sulfur-oxidizing bacterium skT11.</title>
        <authorList>
            <person name="Kanda M."/>
            <person name="Kojima H."/>
            <person name="Fukui M."/>
        </authorList>
    </citation>
    <scope>NUCLEOTIDE SEQUENCE [LARGE SCALE GENOMIC DNA]</scope>
    <source>
        <strain evidence="8">skT11</strain>
    </source>
</reference>
<gene>
    <name evidence="5 7" type="primary">hisB</name>
    <name evidence="7" type="ORF">SKTS_04210</name>
</gene>
<dbReference type="PANTHER" id="PTHR23133">
    <property type="entry name" value="IMIDAZOLEGLYCEROL-PHOSPHATE DEHYDRATASE HIS7"/>
    <property type="match status" value="1"/>
</dbReference>
<dbReference type="GO" id="GO:0005737">
    <property type="term" value="C:cytoplasm"/>
    <property type="evidence" value="ECO:0007669"/>
    <property type="project" value="UniProtKB-SubCell"/>
</dbReference>
<dbReference type="InterPro" id="IPR020568">
    <property type="entry name" value="Ribosomal_Su5_D2-typ_SF"/>
</dbReference>
<keyword evidence="8" id="KW-1185">Reference proteome</keyword>
<evidence type="ECO:0000256" key="2">
    <source>
        <dbReference type="ARBA" id="ARBA00022605"/>
    </source>
</evidence>
<evidence type="ECO:0000256" key="1">
    <source>
        <dbReference type="ARBA" id="ARBA00005047"/>
    </source>
</evidence>
<dbReference type="GO" id="GO:0004424">
    <property type="term" value="F:imidazoleglycerol-phosphate dehydratase activity"/>
    <property type="evidence" value="ECO:0007669"/>
    <property type="project" value="UniProtKB-UniRule"/>
</dbReference>
<dbReference type="FunFam" id="3.30.230.40:FF:000003">
    <property type="entry name" value="Imidazoleglycerol-phosphate dehydratase HisB"/>
    <property type="match status" value="1"/>
</dbReference>
<dbReference type="PROSITE" id="PS00955">
    <property type="entry name" value="IGP_DEHYDRATASE_2"/>
    <property type="match status" value="1"/>
</dbReference>
<dbReference type="InterPro" id="IPR038494">
    <property type="entry name" value="IGPD_sf"/>
</dbReference>